<keyword evidence="2" id="KW-1185">Reference proteome</keyword>
<evidence type="ECO:0000313" key="3">
    <source>
        <dbReference type="RefSeq" id="XP_025033335.1"/>
    </source>
</evidence>
<name>A0A9F5N2A9_PYTBI</name>
<dbReference type="PANTHER" id="PTHR28336:SF4">
    <property type="entry name" value="DEATH DOMAIN-CONTAINING PROTEIN 1"/>
    <property type="match status" value="1"/>
</dbReference>
<proteinExistence type="predicted"/>
<evidence type="ECO:0000313" key="2">
    <source>
        <dbReference type="Proteomes" id="UP000695026"/>
    </source>
</evidence>
<dbReference type="AlphaFoldDB" id="A0A9F5N2A9"/>
<dbReference type="PANTHER" id="PTHR28336">
    <property type="entry name" value="BA1-643"/>
    <property type="match status" value="1"/>
</dbReference>
<dbReference type="RefSeq" id="XP_025033335.1">
    <property type="nucleotide sequence ID" value="XM_025177567.1"/>
</dbReference>
<organism evidence="2 3">
    <name type="scientific">Python bivittatus</name>
    <name type="common">Burmese python</name>
    <name type="synonym">Python molurus bivittatus</name>
    <dbReference type="NCBI Taxonomy" id="176946"/>
    <lineage>
        <taxon>Eukaryota</taxon>
        <taxon>Metazoa</taxon>
        <taxon>Chordata</taxon>
        <taxon>Craniata</taxon>
        <taxon>Vertebrata</taxon>
        <taxon>Euteleostomi</taxon>
        <taxon>Lepidosauria</taxon>
        <taxon>Squamata</taxon>
        <taxon>Bifurcata</taxon>
        <taxon>Unidentata</taxon>
        <taxon>Episquamata</taxon>
        <taxon>Toxicofera</taxon>
        <taxon>Serpentes</taxon>
        <taxon>Henophidia</taxon>
        <taxon>Pythonidae</taxon>
        <taxon>Python</taxon>
    </lineage>
</organism>
<protein>
    <submittedName>
        <fullName evidence="3">Death domain-containing protein 1-like</fullName>
    </submittedName>
</protein>
<dbReference type="KEGG" id="pbi:112543319"/>
<dbReference type="GeneID" id="112543319"/>
<dbReference type="OrthoDB" id="6118651at2759"/>
<reference evidence="3" key="1">
    <citation type="submission" date="2025-08" db="UniProtKB">
        <authorList>
            <consortium name="RefSeq"/>
        </authorList>
    </citation>
    <scope>IDENTIFICATION</scope>
    <source>
        <tissue evidence="3">Liver</tissue>
    </source>
</reference>
<feature type="non-terminal residue" evidence="3">
    <location>
        <position position="256"/>
    </location>
</feature>
<evidence type="ECO:0000256" key="1">
    <source>
        <dbReference type="SAM" id="MobiDB-lite"/>
    </source>
</evidence>
<accession>A0A9F5N2A9</accession>
<feature type="region of interest" description="Disordered" evidence="1">
    <location>
        <begin position="1"/>
        <end position="35"/>
    </location>
</feature>
<sequence>MKPGSIYEDFDQKQRNNEIAQSKEESSTRSEDLRESNSVALLIDKLEEEENECSWKRKEFFMEVNNLREPEVSCSVTAPCSILEHLVITVVNDLSSLVVNDAEELVSNVISAECSLIDQPMASPIIIAIPFTSRYRGMYKDIMVKVTDINFQSIYLTPTSLEGYQGNQKGTAAMVKTCQLGIFSVVSCLKKETLTIPRKGLSQKLNMDPRISFCYPPSTFSSRVTMHLKILSRFTSAEKKKSIHIGWPHMGIQDLK</sequence>
<gene>
    <name evidence="3" type="primary">LOC112543319</name>
</gene>
<dbReference type="Proteomes" id="UP000695026">
    <property type="component" value="Unplaced"/>
</dbReference>
<feature type="compositionally biased region" description="Basic and acidic residues" evidence="1">
    <location>
        <begin position="10"/>
        <end position="35"/>
    </location>
</feature>